<dbReference type="InterPro" id="IPR011037">
    <property type="entry name" value="Pyrv_Knase-like_insert_dom_sf"/>
</dbReference>
<dbReference type="Pfam" id="PF03473">
    <property type="entry name" value="MOSC"/>
    <property type="match status" value="1"/>
</dbReference>
<feature type="domain" description="MOSC" evidence="1">
    <location>
        <begin position="28"/>
        <end position="160"/>
    </location>
</feature>
<organism evidence="2 3">
    <name type="scientific">Flaviflexus equikiangi</name>
    <dbReference type="NCBI Taxonomy" id="2758573"/>
    <lineage>
        <taxon>Bacteria</taxon>
        <taxon>Bacillati</taxon>
        <taxon>Actinomycetota</taxon>
        <taxon>Actinomycetes</taxon>
        <taxon>Actinomycetales</taxon>
        <taxon>Actinomycetaceae</taxon>
        <taxon>Flaviflexus</taxon>
    </lineage>
</organism>
<dbReference type="PROSITE" id="PS51340">
    <property type="entry name" value="MOSC"/>
    <property type="match status" value="1"/>
</dbReference>
<keyword evidence="3" id="KW-1185">Reference proteome</keyword>
<dbReference type="Proteomes" id="UP000705983">
    <property type="component" value="Unassembled WGS sequence"/>
</dbReference>
<dbReference type="SUPFAM" id="SSF50800">
    <property type="entry name" value="PK beta-barrel domain-like"/>
    <property type="match status" value="1"/>
</dbReference>
<sequence>MLVTHICTASRLVPVDIGRVGVTGIDKRPVTGPVKIGRYGVWGDVQCDRANHGGLDKAVYAMSNAEMAWWAQSGEDLKPGIFGENLRVDGDVDEIVIGSRYRFGSALLEATGCRTPCRTFAWWRGDEDWIARFMARGRSGAYFRVIDPGVAQAGDILETLSVPSHGVTVGEWFRERPEPAPRLVAAHRSGDITLAPYLIKHMPRELRETL</sequence>
<comment type="caution">
    <text evidence="2">The sequence shown here is derived from an EMBL/GenBank/DDBJ whole genome shotgun (WGS) entry which is preliminary data.</text>
</comment>
<dbReference type="Gene3D" id="2.40.33.20">
    <property type="entry name" value="PK beta-barrel domain-like"/>
    <property type="match status" value="1"/>
</dbReference>
<dbReference type="PANTHER" id="PTHR30212">
    <property type="entry name" value="PROTEIN YIIM"/>
    <property type="match status" value="1"/>
</dbReference>
<dbReference type="InterPro" id="IPR005302">
    <property type="entry name" value="MoCF_Sase_C"/>
</dbReference>
<dbReference type="EMBL" id="JAFFJS010000002">
    <property type="protein sequence ID" value="MBM9432769.1"/>
    <property type="molecule type" value="Genomic_DNA"/>
</dbReference>
<dbReference type="InterPro" id="IPR052353">
    <property type="entry name" value="Benzoxazolinone_Detox_Enz"/>
</dbReference>
<protein>
    <submittedName>
        <fullName evidence="2">MOSC domain-containing protein</fullName>
    </submittedName>
</protein>
<dbReference type="PANTHER" id="PTHR30212:SF2">
    <property type="entry name" value="PROTEIN YIIM"/>
    <property type="match status" value="1"/>
</dbReference>
<gene>
    <name evidence="2" type="ORF">JVW63_03510</name>
</gene>
<reference evidence="3" key="1">
    <citation type="submission" date="2021-02" db="EMBL/GenBank/DDBJ databases">
        <title>Leucobacter sp. CX169.</title>
        <authorList>
            <person name="Cheng Y."/>
        </authorList>
    </citation>
    <scope>NUCLEOTIDE SEQUENCE [LARGE SCALE GENOMIC DNA]</scope>
    <source>
        <strain evidence="3">JY899</strain>
    </source>
</reference>
<accession>A0ABS2TDN8</accession>
<proteinExistence type="predicted"/>
<dbReference type="RefSeq" id="WP_182169820.1">
    <property type="nucleotide sequence ID" value="NZ_CP059676.1"/>
</dbReference>
<name>A0ABS2TDN8_9ACTO</name>
<evidence type="ECO:0000259" key="1">
    <source>
        <dbReference type="PROSITE" id="PS51340"/>
    </source>
</evidence>
<evidence type="ECO:0000313" key="3">
    <source>
        <dbReference type="Proteomes" id="UP000705983"/>
    </source>
</evidence>
<evidence type="ECO:0000313" key="2">
    <source>
        <dbReference type="EMBL" id="MBM9432769.1"/>
    </source>
</evidence>